<dbReference type="Gene3D" id="1.10.287.1260">
    <property type="match status" value="1"/>
</dbReference>
<keyword evidence="1" id="KW-0472">Membrane</keyword>
<dbReference type="InterPro" id="IPR008910">
    <property type="entry name" value="MSC_TM_helix"/>
</dbReference>
<evidence type="ECO:0000313" key="3">
    <source>
        <dbReference type="Proteomes" id="UP000538666"/>
    </source>
</evidence>
<feature type="transmembrane region" description="Helical" evidence="1">
    <location>
        <begin position="117"/>
        <end position="135"/>
    </location>
</feature>
<dbReference type="Pfam" id="PF05552">
    <property type="entry name" value="MS_channel_1st_1"/>
    <property type="match status" value="2"/>
</dbReference>
<accession>A0A841JWL5</accession>
<reference evidence="2 3" key="1">
    <citation type="submission" date="2020-08" db="EMBL/GenBank/DDBJ databases">
        <title>Genomic Encyclopedia of Type Strains, Phase IV (KMG-IV): sequencing the most valuable type-strain genomes for metagenomic binning, comparative biology and taxonomic classification.</title>
        <authorList>
            <person name="Goeker M."/>
        </authorList>
    </citation>
    <scope>NUCLEOTIDE SEQUENCE [LARGE SCALE GENOMIC DNA]</scope>
    <source>
        <strain evidence="2 3">DSM 103733</strain>
    </source>
</reference>
<name>A0A841JWL5_9BACT</name>
<dbReference type="Proteomes" id="UP000538666">
    <property type="component" value="Unassembled WGS sequence"/>
</dbReference>
<feature type="transmembrane region" description="Helical" evidence="1">
    <location>
        <begin position="20"/>
        <end position="52"/>
    </location>
</feature>
<dbReference type="OrthoDB" id="117109at2"/>
<keyword evidence="1" id="KW-0812">Transmembrane</keyword>
<dbReference type="EMBL" id="JACHEK010000005">
    <property type="protein sequence ID" value="MBB6144837.1"/>
    <property type="molecule type" value="Genomic_DNA"/>
</dbReference>
<keyword evidence="1" id="KW-1133">Transmembrane helix</keyword>
<evidence type="ECO:0000313" key="2">
    <source>
        <dbReference type="EMBL" id="MBB6144837.1"/>
    </source>
</evidence>
<organism evidence="2 3">
    <name type="scientific">Silvibacterium bohemicum</name>
    <dbReference type="NCBI Taxonomy" id="1577686"/>
    <lineage>
        <taxon>Bacteria</taxon>
        <taxon>Pseudomonadati</taxon>
        <taxon>Acidobacteriota</taxon>
        <taxon>Terriglobia</taxon>
        <taxon>Terriglobales</taxon>
        <taxon>Acidobacteriaceae</taxon>
        <taxon>Silvibacterium</taxon>
    </lineage>
</organism>
<feature type="transmembrane region" description="Helical" evidence="1">
    <location>
        <begin position="84"/>
        <end position="105"/>
    </location>
</feature>
<dbReference type="RefSeq" id="WP_050059604.1">
    <property type="nucleotide sequence ID" value="NZ_JACHEK010000005.1"/>
</dbReference>
<proteinExistence type="predicted"/>
<protein>
    <submittedName>
        <fullName evidence="2">Uncharacterized protein</fullName>
    </submittedName>
</protein>
<dbReference type="AlphaFoldDB" id="A0A841JWL5"/>
<comment type="caution">
    <text evidence="2">The sequence shown here is derived from an EMBL/GenBank/DDBJ whole genome shotgun (WGS) entry which is preliminary data.</text>
</comment>
<feature type="transmembrane region" description="Helical" evidence="1">
    <location>
        <begin position="186"/>
        <end position="207"/>
    </location>
</feature>
<gene>
    <name evidence="2" type="ORF">HNQ77_002793</name>
</gene>
<sequence>MWEHIEQALQDSMGRVTTKIATLLPGILAFILALLIFLILAWLFSVLVRALLKAVKFDERLGSGANTLTEWSPASTPTSLATRIVFWGFVAIGVLVGVSAFEAASAEPAVSAYMFTYLPHIVGAALLFFVGNILARFLSRSVLITAVNLNLHYARLLATGAKWLVLILTTAMALDHLSIGGQIVDLAFGILFGGIVLALALAVGLGSRDLVSRSLEREASRPMETQQEERLHHF</sequence>
<keyword evidence="3" id="KW-1185">Reference proteome</keyword>
<feature type="transmembrane region" description="Helical" evidence="1">
    <location>
        <begin position="156"/>
        <end position="174"/>
    </location>
</feature>
<evidence type="ECO:0000256" key="1">
    <source>
        <dbReference type="SAM" id="Phobius"/>
    </source>
</evidence>